<dbReference type="InterPro" id="IPR007627">
    <property type="entry name" value="RNA_pol_sigma70_r2"/>
</dbReference>
<dbReference type="Gene3D" id="1.10.10.1320">
    <property type="entry name" value="Anti-sigma factor, zinc-finger domain"/>
    <property type="match status" value="1"/>
</dbReference>
<evidence type="ECO:0000256" key="6">
    <source>
        <dbReference type="SAM" id="MobiDB-lite"/>
    </source>
</evidence>
<dbReference type="Pfam" id="PF13490">
    <property type="entry name" value="zf-HC2"/>
    <property type="match status" value="1"/>
</dbReference>
<dbReference type="GO" id="GO:0016987">
    <property type="term" value="F:sigma factor activity"/>
    <property type="evidence" value="ECO:0007669"/>
    <property type="project" value="UniProtKB-KW"/>
</dbReference>
<proteinExistence type="inferred from homology"/>
<keyword evidence="5" id="KW-0804">Transcription</keyword>
<evidence type="ECO:0000313" key="10">
    <source>
        <dbReference type="Proteomes" id="UP000287830"/>
    </source>
</evidence>
<evidence type="ECO:0000256" key="1">
    <source>
        <dbReference type="ARBA" id="ARBA00010641"/>
    </source>
</evidence>
<evidence type="ECO:0000256" key="5">
    <source>
        <dbReference type="ARBA" id="ARBA00023163"/>
    </source>
</evidence>
<dbReference type="RefSeq" id="WP_244955006.1">
    <property type="nucleotide sequence ID" value="NZ_BHZC01000001.1"/>
</dbReference>
<dbReference type="GO" id="GO:0003677">
    <property type="term" value="F:DNA binding"/>
    <property type="evidence" value="ECO:0007669"/>
    <property type="project" value="UniProtKB-KW"/>
</dbReference>
<organism evidence="9 10">
    <name type="scientific">Streptomyces chrestomyceticus JCM 4735</name>
    <dbReference type="NCBI Taxonomy" id="1306181"/>
    <lineage>
        <taxon>Bacteria</taxon>
        <taxon>Bacillati</taxon>
        <taxon>Actinomycetota</taxon>
        <taxon>Actinomycetes</taxon>
        <taxon>Kitasatosporales</taxon>
        <taxon>Streptomycetaceae</taxon>
        <taxon>Streptomyces</taxon>
    </lineage>
</organism>
<dbReference type="SUPFAM" id="SSF88946">
    <property type="entry name" value="Sigma2 domain of RNA polymerase sigma factors"/>
    <property type="match status" value="1"/>
</dbReference>
<evidence type="ECO:0000313" key="9">
    <source>
        <dbReference type="EMBL" id="GCD33523.1"/>
    </source>
</evidence>
<dbReference type="AlphaFoldDB" id="A0A7U9KRL2"/>
<dbReference type="InterPro" id="IPR041916">
    <property type="entry name" value="Anti_sigma_zinc_sf"/>
</dbReference>
<feature type="domain" description="RNA polymerase sigma-70 region 2" evidence="7">
    <location>
        <begin position="19"/>
        <end position="77"/>
    </location>
</feature>
<dbReference type="GO" id="GO:0006352">
    <property type="term" value="P:DNA-templated transcription initiation"/>
    <property type="evidence" value="ECO:0007669"/>
    <property type="project" value="InterPro"/>
</dbReference>
<dbReference type="PANTHER" id="PTHR43133">
    <property type="entry name" value="RNA POLYMERASE ECF-TYPE SIGMA FACTO"/>
    <property type="match status" value="1"/>
</dbReference>
<keyword evidence="3" id="KW-0731">Sigma factor</keyword>
<gene>
    <name evidence="9" type="ORF">OEIGOIKO_01244</name>
</gene>
<dbReference type="InterPro" id="IPR036388">
    <property type="entry name" value="WH-like_DNA-bd_sf"/>
</dbReference>
<keyword evidence="4" id="KW-0238">DNA-binding</keyword>
<evidence type="ECO:0000256" key="2">
    <source>
        <dbReference type="ARBA" id="ARBA00023015"/>
    </source>
</evidence>
<feature type="region of interest" description="Disordered" evidence="6">
    <location>
        <begin position="263"/>
        <end position="326"/>
    </location>
</feature>
<name>A0A7U9KRL2_9ACTN</name>
<dbReference type="SUPFAM" id="SSF88659">
    <property type="entry name" value="Sigma3 and sigma4 domains of RNA polymerase sigma factors"/>
    <property type="match status" value="1"/>
</dbReference>
<dbReference type="PANTHER" id="PTHR43133:SF8">
    <property type="entry name" value="RNA POLYMERASE SIGMA FACTOR HI_1459-RELATED"/>
    <property type="match status" value="1"/>
</dbReference>
<protein>
    <submittedName>
        <fullName evidence="9">RNA polymerase sigma factor</fullName>
    </submittedName>
</protein>
<dbReference type="GeneID" id="95620277"/>
<dbReference type="Pfam" id="PF04542">
    <property type="entry name" value="Sigma70_r2"/>
    <property type="match status" value="1"/>
</dbReference>
<reference evidence="9 10" key="1">
    <citation type="submission" date="2018-11" db="EMBL/GenBank/DDBJ databases">
        <title>Whole genome sequence of Streptomyces chrestomyceticus NBRC 13444(T).</title>
        <authorList>
            <person name="Komaki H."/>
            <person name="Tamura T."/>
        </authorList>
    </citation>
    <scope>NUCLEOTIDE SEQUENCE [LARGE SCALE GENOMIC DNA]</scope>
    <source>
        <strain evidence="9 10">NBRC 13444</strain>
    </source>
</reference>
<comment type="caution">
    <text evidence="9">The sequence shown here is derived from an EMBL/GenBank/DDBJ whole genome shotgun (WGS) entry which is preliminary data.</text>
</comment>
<dbReference type="InterPro" id="IPR013324">
    <property type="entry name" value="RNA_pol_sigma_r3/r4-like"/>
</dbReference>
<keyword evidence="2" id="KW-0805">Transcription regulation</keyword>
<dbReference type="Gene3D" id="1.10.1740.10">
    <property type="match status" value="1"/>
</dbReference>
<feature type="compositionally biased region" description="Low complexity" evidence="6">
    <location>
        <begin position="263"/>
        <end position="276"/>
    </location>
</feature>
<comment type="similarity">
    <text evidence="1">Belongs to the sigma-70 factor family. ECF subfamily.</text>
</comment>
<dbReference type="Gene3D" id="1.10.10.10">
    <property type="entry name" value="Winged helix-like DNA-binding domain superfamily/Winged helix DNA-binding domain"/>
    <property type="match status" value="1"/>
</dbReference>
<sequence>MSEASAGSPASTADDYTRLYEREHPRLVAYARSLTTSAWLAEDLVAEAHFRVWRRIRSGHRIDNVPAYLRTTIRHLASAVGAANAREIPQDPEDGQAWPGTGPAAEHADPAQRVAYVDLLARVMGRLPQRWVTALWLAEAEDQPLEAVGKAIGAGKGATAVLLHRAREGMRQAFLGSVPGTPDDPACEVHWQRMPAYVRGEATAKQADGVTGHLADCPDCRARMALLTRANDRLPALTGPALLVFLAGGSAKFLLPLAGAGAAAAGAPTRPGAVRPRPCRRRSPPYRNPYGICYAGRSGRPGRWPPPSRVSASRWSPGWRSPRASR</sequence>
<feature type="domain" description="Putative zinc-finger" evidence="8">
    <location>
        <begin position="187"/>
        <end position="221"/>
    </location>
</feature>
<evidence type="ECO:0000256" key="4">
    <source>
        <dbReference type="ARBA" id="ARBA00023125"/>
    </source>
</evidence>
<dbReference type="InterPro" id="IPR039425">
    <property type="entry name" value="RNA_pol_sigma-70-like"/>
</dbReference>
<dbReference type="Proteomes" id="UP000287830">
    <property type="component" value="Unassembled WGS sequence"/>
</dbReference>
<evidence type="ECO:0000259" key="8">
    <source>
        <dbReference type="Pfam" id="PF13490"/>
    </source>
</evidence>
<accession>A0A7U9KRL2</accession>
<dbReference type="InterPro" id="IPR013325">
    <property type="entry name" value="RNA_pol_sigma_r2"/>
</dbReference>
<evidence type="ECO:0000256" key="3">
    <source>
        <dbReference type="ARBA" id="ARBA00023082"/>
    </source>
</evidence>
<evidence type="ECO:0000259" key="7">
    <source>
        <dbReference type="Pfam" id="PF04542"/>
    </source>
</evidence>
<dbReference type="InterPro" id="IPR027383">
    <property type="entry name" value="Znf_put"/>
</dbReference>
<dbReference type="EMBL" id="BHZC01000001">
    <property type="protein sequence ID" value="GCD33523.1"/>
    <property type="molecule type" value="Genomic_DNA"/>
</dbReference>